<keyword evidence="1" id="KW-0812">Transmembrane</keyword>
<dbReference type="Proteomes" id="UP001500542">
    <property type="component" value="Unassembled WGS sequence"/>
</dbReference>
<dbReference type="EMBL" id="BAAAHK010000018">
    <property type="protein sequence ID" value="GAA0957549.1"/>
    <property type="molecule type" value="Genomic_DNA"/>
</dbReference>
<dbReference type="NCBIfam" id="NF047619">
    <property type="entry name" value="NADase_discoid"/>
    <property type="match status" value="1"/>
</dbReference>
<dbReference type="Gene3D" id="2.60.120.260">
    <property type="entry name" value="Galactose-binding domain-like"/>
    <property type="match status" value="1"/>
</dbReference>
<proteinExistence type="predicted"/>
<dbReference type="InterPro" id="IPR057561">
    <property type="entry name" value="NADase_transloc"/>
</dbReference>
<protein>
    <submittedName>
        <fullName evidence="2">Zinc ribbon domain-containing protein</fullName>
    </submittedName>
</protein>
<sequence>MKLVAPVVEEEPEEVVPQVVKARPGPVRRVAPSSKPRPGELICGECGEGNDPARKFCRRCGNSLAEAEVVKVRWWRRLRLRRRPRVLAAGSRPARPGDGKGRRAYQSTLRRVRAGIGVLILGFGLLAGFYPPARTLVTQQVGNVKQKIRGVADTALTPIRPVSVQGPRGSTGHPPKAAFDTFKNTSWITAWNEKSPPRLTVQLDHPVALRKVIVSTGDSTDYAGHIRPALLEFAYSNEKSDLVQLKDTPGPQQVALRNAVGVSSITVKVLNVYPAPDVKTLALTEIELFGIG</sequence>
<keyword evidence="1" id="KW-1133">Transmembrane helix</keyword>
<dbReference type="InterPro" id="IPR008979">
    <property type="entry name" value="Galactose-bd-like_sf"/>
</dbReference>
<keyword evidence="3" id="KW-1185">Reference proteome</keyword>
<dbReference type="RefSeq" id="WP_343980068.1">
    <property type="nucleotide sequence ID" value="NZ_BAAAHK010000018.1"/>
</dbReference>
<organism evidence="2 3">
    <name type="scientific">Kribbella koreensis</name>
    <dbReference type="NCBI Taxonomy" id="57909"/>
    <lineage>
        <taxon>Bacteria</taxon>
        <taxon>Bacillati</taxon>
        <taxon>Actinomycetota</taxon>
        <taxon>Actinomycetes</taxon>
        <taxon>Propionibacteriales</taxon>
        <taxon>Kribbellaceae</taxon>
        <taxon>Kribbella</taxon>
    </lineage>
</organism>
<keyword evidence="1" id="KW-0472">Membrane</keyword>
<comment type="caution">
    <text evidence="2">The sequence shown here is derived from an EMBL/GenBank/DDBJ whole genome shotgun (WGS) entry which is preliminary data.</text>
</comment>
<dbReference type="SUPFAM" id="SSF49785">
    <property type="entry name" value="Galactose-binding domain-like"/>
    <property type="match status" value="1"/>
</dbReference>
<feature type="transmembrane region" description="Helical" evidence="1">
    <location>
        <begin position="112"/>
        <end position="130"/>
    </location>
</feature>
<accession>A0ABN1RHV0</accession>
<gene>
    <name evidence="2" type="ORF">GCM10009554_68510</name>
</gene>
<evidence type="ECO:0000256" key="1">
    <source>
        <dbReference type="SAM" id="Phobius"/>
    </source>
</evidence>
<evidence type="ECO:0000313" key="2">
    <source>
        <dbReference type="EMBL" id="GAA0957549.1"/>
    </source>
</evidence>
<reference evidence="2 3" key="1">
    <citation type="journal article" date="2019" name="Int. J. Syst. Evol. Microbiol.">
        <title>The Global Catalogue of Microorganisms (GCM) 10K type strain sequencing project: providing services to taxonomists for standard genome sequencing and annotation.</title>
        <authorList>
            <consortium name="The Broad Institute Genomics Platform"/>
            <consortium name="The Broad Institute Genome Sequencing Center for Infectious Disease"/>
            <person name="Wu L."/>
            <person name="Ma J."/>
        </authorList>
    </citation>
    <scope>NUCLEOTIDE SEQUENCE [LARGE SCALE GENOMIC DNA]</scope>
    <source>
        <strain evidence="2 3">JCM 10977</strain>
    </source>
</reference>
<evidence type="ECO:0000313" key="3">
    <source>
        <dbReference type="Proteomes" id="UP001500542"/>
    </source>
</evidence>
<name>A0ABN1RHV0_9ACTN</name>